<sequence length="93" mass="10267">MDHFARLFRISSFEDATVLEGQFSVRSAYAFLCFAVPALPRPLPWLRLDPAKYNFGSNCAGGGEFVGYLLAVWRLGCSIGWALPAVDKQSKHG</sequence>
<keyword evidence="2" id="KW-1185">Reference proteome</keyword>
<evidence type="ECO:0000313" key="2">
    <source>
        <dbReference type="Proteomes" id="UP001141552"/>
    </source>
</evidence>
<reference evidence="1" key="2">
    <citation type="journal article" date="2023" name="Plants (Basel)">
        <title>Annotation of the Turnera subulata (Passifloraceae) Draft Genome Reveals the S-Locus Evolved after the Divergence of Turneroideae from Passifloroideae in a Stepwise Manner.</title>
        <authorList>
            <person name="Henning P.M."/>
            <person name="Roalson E.H."/>
            <person name="Mir W."/>
            <person name="McCubbin A.G."/>
            <person name="Shore J.S."/>
        </authorList>
    </citation>
    <scope>NUCLEOTIDE SEQUENCE</scope>
    <source>
        <strain evidence="1">F60SS</strain>
    </source>
</reference>
<reference evidence="1" key="1">
    <citation type="submission" date="2022-02" db="EMBL/GenBank/DDBJ databases">
        <authorList>
            <person name="Henning P.M."/>
            <person name="McCubbin A.G."/>
            <person name="Shore J.S."/>
        </authorList>
    </citation>
    <scope>NUCLEOTIDE SEQUENCE</scope>
    <source>
        <strain evidence="1">F60SS</strain>
        <tissue evidence="1">Leaves</tissue>
    </source>
</reference>
<dbReference type="EMBL" id="JAKUCV010002007">
    <property type="protein sequence ID" value="KAJ4844250.1"/>
    <property type="molecule type" value="Genomic_DNA"/>
</dbReference>
<evidence type="ECO:0000313" key="1">
    <source>
        <dbReference type="EMBL" id="KAJ4844250.1"/>
    </source>
</evidence>
<comment type="caution">
    <text evidence="1">The sequence shown here is derived from an EMBL/GenBank/DDBJ whole genome shotgun (WGS) entry which is preliminary data.</text>
</comment>
<accession>A0A9Q0G8A5</accession>
<dbReference type="AlphaFoldDB" id="A0A9Q0G8A5"/>
<proteinExistence type="predicted"/>
<name>A0A9Q0G8A5_9ROSI</name>
<gene>
    <name evidence="1" type="ORF">Tsubulata_016996</name>
</gene>
<organism evidence="1 2">
    <name type="scientific">Turnera subulata</name>
    <dbReference type="NCBI Taxonomy" id="218843"/>
    <lineage>
        <taxon>Eukaryota</taxon>
        <taxon>Viridiplantae</taxon>
        <taxon>Streptophyta</taxon>
        <taxon>Embryophyta</taxon>
        <taxon>Tracheophyta</taxon>
        <taxon>Spermatophyta</taxon>
        <taxon>Magnoliopsida</taxon>
        <taxon>eudicotyledons</taxon>
        <taxon>Gunneridae</taxon>
        <taxon>Pentapetalae</taxon>
        <taxon>rosids</taxon>
        <taxon>fabids</taxon>
        <taxon>Malpighiales</taxon>
        <taxon>Passifloraceae</taxon>
        <taxon>Turnera</taxon>
    </lineage>
</organism>
<dbReference type="Proteomes" id="UP001141552">
    <property type="component" value="Unassembled WGS sequence"/>
</dbReference>
<protein>
    <submittedName>
        <fullName evidence="1">Uncharacterized protein</fullName>
    </submittedName>
</protein>